<evidence type="ECO:0000256" key="4">
    <source>
        <dbReference type="ARBA" id="ARBA00022670"/>
    </source>
</evidence>
<feature type="compositionally biased region" description="Basic and acidic residues" evidence="14">
    <location>
        <begin position="1"/>
        <end position="13"/>
    </location>
</feature>
<feature type="compositionally biased region" description="Polar residues" evidence="14">
    <location>
        <begin position="789"/>
        <end position="800"/>
    </location>
</feature>
<evidence type="ECO:0000256" key="11">
    <source>
        <dbReference type="ARBA" id="ARBA00023316"/>
    </source>
</evidence>
<keyword evidence="3" id="KW-0121">Carboxypeptidase</keyword>
<evidence type="ECO:0000256" key="1">
    <source>
        <dbReference type="ARBA" id="ARBA00007090"/>
    </source>
</evidence>
<dbReference type="Gene3D" id="2.60.40.10">
    <property type="entry name" value="Immunoglobulins"/>
    <property type="match status" value="1"/>
</dbReference>
<protein>
    <submittedName>
        <fullName evidence="17">Penicillin-binding protein</fullName>
    </submittedName>
</protein>
<dbReference type="EMBL" id="LXMA01000001">
    <property type="protein sequence ID" value="OAT74823.1"/>
    <property type="molecule type" value="Genomic_DNA"/>
</dbReference>
<dbReference type="PROSITE" id="PS50853">
    <property type="entry name" value="FN3"/>
    <property type="match status" value="1"/>
</dbReference>
<feature type="domain" description="Fibronectin type-III" evidence="16">
    <location>
        <begin position="698"/>
        <end position="786"/>
    </location>
</feature>
<dbReference type="GO" id="GO:0008360">
    <property type="term" value="P:regulation of cell shape"/>
    <property type="evidence" value="ECO:0007669"/>
    <property type="project" value="UniProtKB-KW"/>
</dbReference>
<dbReference type="GO" id="GO:0009252">
    <property type="term" value="P:peptidoglycan biosynthetic process"/>
    <property type="evidence" value="ECO:0007669"/>
    <property type="project" value="UniProtKB-KW"/>
</dbReference>
<dbReference type="InterPro" id="IPR001264">
    <property type="entry name" value="Glyco_trans_51"/>
</dbReference>
<dbReference type="GO" id="GO:0008658">
    <property type="term" value="F:penicillin binding"/>
    <property type="evidence" value="ECO:0007669"/>
    <property type="project" value="InterPro"/>
</dbReference>
<evidence type="ECO:0000259" key="16">
    <source>
        <dbReference type="PROSITE" id="PS50853"/>
    </source>
</evidence>
<keyword evidence="15" id="KW-0812">Transmembrane</keyword>
<keyword evidence="9" id="KW-0573">Peptidoglycan synthesis</keyword>
<dbReference type="GO" id="GO:0006508">
    <property type="term" value="P:proteolysis"/>
    <property type="evidence" value="ECO:0007669"/>
    <property type="project" value="UniProtKB-KW"/>
</dbReference>
<evidence type="ECO:0000256" key="2">
    <source>
        <dbReference type="ARBA" id="ARBA00007739"/>
    </source>
</evidence>
<evidence type="ECO:0000256" key="9">
    <source>
        <dbReference type="ARBA" id="ARBA00022984"/>
    </source>
</evidence>
<dbReference type="PANTHER" id="PTHR32282:SF29">
    <property type="entry name" value="PENICILLIN-BINDING PROTEIN 1A"/>
    <property type="match status" value="1"/>
</dbReference>
<keyword evidence="7" id="KW-0378">Hydrolase</keyword>
<evidence type="ECO:0000256" key="13">
    <source>
        <dbReference type="ARBA" id="ARBA00049902"/>
    </source>
</evidence>
<accession>A0A1B7KXN1</accession>
<dbReference type="GO" id="GO:0071555">
    <property type="term" value="P:cell wall organization"/>
    <property type="evidence" value="ECO:0007669"/>
    <property type="project" value="UniProtKB-KW"/>
</dbReference>
<evidence type="ECO:0000256" key="10">
    <source>
        <dbReference type="ARBA" id="ARBA00023268"/>
    </source>
</evidence>
<feature type="region of interest" description="Disordered" evidence="14">
    <location>
        <begin position="769"/>
        <end position="934"/>
    </location>
</feature>
<name>A0A1B7KXN1_PARTM</name>
<dbReference type="SUPFAM" id="SSF56601">
    <property type="entry name" value="beta-lactamase/transpeptidase-like"/>
    <property type="match status" value="1"/>
</dbReference>
<keyword evidence="8" id="KW-0133">Cell shape</keyword>
<gene>
    <name evidence="17" type="ORF">A7K69_03690</name>
</gene>
<feature type="compositionally biased region" description="Low complexity" evidence="14">
    <location>
        <begin position="804"/>
        <end position="862"/>
    </location>
</feature>
<feature type="compositionally biased region" description="Pro residues" evidence="14">
    <location>
        <begin position="875"/>
        <end position="885"/>
    </location>
</feature>
<dbReference type="SUPFAM" id="SSF49265">
    <property type="entry name" value="Fibronectin type III"/>
    <property type="match status" value="1"/>
</dbReference>
<dbReference type="NCBIfam" id="TIGR02074">
    <property type="entry name" value="PBP_1a_fam"/>
    <property type="match status" value="1"/>
</dbReference>
<evidence type="ECO:0000256" key="3">
    <source>
        <dbReference type="ARBA" id="ARBA00022645"/>
    </source>
</evidence>
<dbReference type="GO" id="GO:0009002">
    <property type="term" value="F:serine-type D-Ala-D-Ala carboxypeptidase activity"/>
    <property type="evidence" value="ECO:0007669"/>
    <property type="project" value="UniProtKB-EC"/>
</dbReference>
<keyword evidence="15" id="KW-0472">Membrane</keyword>
<proteinExistence type="inferred from homology"/>
<dbReference type="InterPro" id="IPR013783">
    <property type="entry name" value="Ig-like_fold"/>
</dbReference>
<comment type="catalytic activity">
    <reaction evidence="12">
        <text>Preferential cleavage: (Ac)2-L-Lys-D-Ala-|-D-Ala. Also transpeptidation of peptidyl-alanyl moieties that are N-acyl substituents of D-alanine.</text>
        <dbReference type="EC" id="3.4.16.4"/>
    </reaction>
</comment>
<comment type="caution">
    <text evidence="17">The sequence shown here is derived from an EMBL/GenBank/DDBJ whole genome shotgun (WGS) entry which is preliminary data.</text>
</comment>
<evidence type="ECO:0000313" key="18">
    <source>
        <dbReference type="Proteomes" id="UP000078290"/>
    </source>
</evidence>
<dbReference type="Gene3D" id="3.40.710.10">
    <property type="entry name" value="DD-peptidase/beta-lactamase superfamily"/>
    <property type="match status" value="1"/>
</dbReference>
<dbReference type="FunFam" id="1.10.3810.10:FF:000001">
    <property type="entry name" value="Penicillin-binding protein 1A"/>
    <property type="match status" value="1"/>
</dbReference>
<dbReference type="RefSeq" id="WP_064550264.1">
    <property type="nucleotide sequence ID" value="NZ_LXMA01000001.1"/>
</dbReference>
<dbReference type="PANTHER" id="PTHR32282">
    <property type="entry name" value="BINDING PROTEIN TRANSPEPTIDASE, PUTATIVE-RELATED"/>
    <property type="match status" value="1"/>
</dbReference>
<feature type="compositionally biased region" description="Basic residues" evidence="14">
    <location>
        <begin position="14"/>
        <end position="25"/>
    </location>
</feature>
<feature type="compositionally biased region" description="Polar residues" evidence="14">
    <location>
        <begin position="921"/>
        <end position="934"/>
    </location>
</feature>
<dbReference type="GO" id="GO:0030288">
    <property type="term" value="C:outer membrane-bounded periplasmic space"/>
    <property type="evidence" value="ECO:0007669"/>
    <property type="project" value="TreeGrafter"/>
</dbReference>
<dbReference type="AlphaFoldDB" id="A0A1B7KXN1"/>
<dbReference type="Proteomes" id="UP000078290">
    <property type="component" value="Unassembled WGS sequence"/>
</dbReference>
<sequence>MSGEYRSRVERKQATKRTKQKKAKKRKSASLFKKLATAVLLFMIIGMVGGIATFAYFIKDTPPLDEAKIKDPLSSTVYDMNGHKIAELGGHKRTYISYKDIPKVLEDAVLATEDARFYEHHGVDFVRLAGAVVANVKEGFGSEGGSTITQQVVKLTFLSSEKTLKRKAQEAWLALRLEQKYSKHEILEMYFNKIYYSDGIYGVAKAAEYYFGKTNLKDLTLPEAALLAGMPQSPNNYNPYDHPEAAKKRRDVVLSLMAKHGFITKEEAEKAKQVPIKSMLVERKKHNNSIPYDSFIDEVIKEVTDQANVNVFEDGLKIYTTLDQDAQKYVEDLLNSDTLFTNKKDLQSAIALIDTKTGEIRALGGGRHRENVTFGFNYAIQPVGQPGSSIKPILDYGPAIEYLKWSTAHQIVDEPYSYSNGKPIRNADRRYLGPITMRYALAKSRNIPALKAFQAVGKERAKEFANRLGMGLDEVHEAYAIGGLENRVSPLQMAGAYSAFGNNGVYIKPHAVTKIVFPDGTEMNLKPKPKKVMKDYTAYMITDMLKSVVQYGTGTLANVPGLHIAGKTGTTNYPSEIARKYGLSERAVPDSWFVGYTPNYTAAVWTGFSKRSSTADLTDREQKISRLLFKRVISHIDDGGSDFKMPKSVVKLPIKKGSNPPKLASKYTPESEVTYECFVRGTEPTEVAKDDGPETLPSVTNLQAAYNQATNSIVVSWNYSNANGDTVFEIRIKNDKGEQDVVMTREQSIIVNNPSPGAVYTFAVYAKEGESQSKPALTSVRVPGEGENIQGNENQGQTPPSDQPNQGTNNEQQPNENGNGTNGNNNENNGNNGNDDNHGNNGNNGENNGNNGENNGNNDNNGNSGGDNSGGTTSPTPPSTNPTTPPSQNNNNGGTNGNTQHNNIGNNNNNTQRNNSIGTNAGQRSDLIQKQNEN</sequence>
<keyword evidence="15" id="KW-1133">Transmembrane helix</keyword>
<keyword evidence="4" id="KW-0645">Protease</keyword>
<dbReference type="SUPFAM" id="SSF53955">
    <property type="entry name" value="Lysozyme-like"/>
    <property type="match status" value="1"/>
</dbReference>
<keyword evidence="11" id="KW-0961">Cell wall biogenesis/degradation</keyword>
<dbReference type="InterPro" id="IPR023346">
    <property type="entry name" value="Lysozyme-like_dom_sf"/>
</dbReference>
<dbReference type="GO" id="GO:0008955">
    <property type="term" value="F:peptidoglycan glycosyltransferase activity"/>
    <property type="evidence" value="ECO:0007669"/>
    <property type="project" value="UniProtKB-EC"/>
</dbReference>
<feature type="transmembrane region" description="Helical" evidence="15">
    <location>
        <begin position="35"/>
        <end position="58"/>
    </location>
</feature>
<dbReference type="InterPro" id="IPR050396">
    <property type="entry name" value="Glycosyltr_51/Transpeptidase"/>
</dbReference>
<comment type="catalytic activity">
    <reaction evidence="13">
        <text>[GlcNAc-(1-&gt;4)-Mur2Ac(oyl-L-Ala-gamma-D-Glu-L-Lys-D-Ala-D-Ala)](n)-di-trans,octa-cis-undecaprenyl diphosphate + beta-D-GlcNAc-(1-&gt;4)-Mur2Ac(oyl-L-Ala-gamma-D-Glu-L-Lys-D-Ala-D-Ala)-di-trans,octa-cis-undecaprenyl diphosphate = [GlcNAc-(1-&gt;4)-Mur2Ac(oyl-L-Ala-gamma-D-Glu-L-Lys-D-Ala-D-Ala)](n+1)-di-trans,octa-cis-undecaprenyl diphosphate + di-trans,octa-cis-undecaprenyl diphosphate + H(+)</text>
        <dbReference type="Rhea" id="RHEA:23708"/>
        <dbReference type="Rhea" id="RHEA-COMP:9602"/>
        <dbReference type="Rhea" id="RHEA-COMP:9603"/>
        <dbReference type="ChEBI" id="CHEBI:15378"/>
        <dbReference type="ChEBI" id="CHEBI:58405"/>
        <dbReference type="ChEBI" id="CHEBI:60033"/>
        <dbReference type="ChEBI" id="CHEBI:78435"/>
        <dbReference type="EC" id="2.4.99.28"/>
    </reaction>
</comment>
<evidence type="ECO:0000256" key="14">
    <source>
        <dbReference type="SAM" id="MobiDB-lite"/>
    </source>
</evidence>
<dbReference type="InterPro" id="IPR036950">
    <property type="entry name" value="PBP_transglycosylase"/>
</dbReference>
<organism evidence="17 18">
    <name type="scientific">Parageobacillus thermoglucosidasius</name>
    <name type="common">Geobacillus thermoglucosidasius</name>
    <dbReference type="NCBI Taxonomy" id="1426"/>
    <lineage>
        <taxon>Bacteria</taxon>
        <taxon>Bacillati</taxon>
        <taxon>Bacillota</taxon>
        <taxon>Bacilli</taxon>
        <taxon>Bacillales</taxon>
        <taxon>Anoxybacillaceae</taxon>
        <taxon>Parageobacillus</taxon>
    </lineage>
</organism>
<dbReference type="InterPro" id="IPR001460">
    <property type="entry name" value="PCN-bd_Tpept"/>
</dbReference>
<evidence type="ECO:0000256" key="6">
    <source>
        <dbReference type="ARBA" id="ARBA00022679"/>
    </source>
</evidence>
<dbReference type="InterPro" id="IPR003961">
    <property type="entry name" value="FN3_dom"/>
</dbReference>
<evidence type="ECO:0000256" key="5">
    <source>
        <dbReference type="ARBA" id="ARBA00022676"/>
    </source>
</evidence>
<dbReference type="InterPro" id="IPR012338">
    <property type="entry name" value="Beta-lactam/transpept-like"/>
</dbReference>
<evidence type="ECO:0000256" key="15">
    <source>
        <dbReference type="SAM" id="Phobius"/>
    </source>
</evidence>
<dbReference type="InterPro" id="IPR036116">
    <property type="entry name" value="FN3_sf"/>
</dbReference>
<dbReference type="Gene3D" id="1.10.3810.10">
    <property type="entry name" value="Biosynthetic peptidoglycan transglycosylase-like"/>
    <property type="match status" value="1"/>
</dbReference>
<feature type="region of interest" description="Disordered" evidence="14">
    <location>
        <begin position="1"/>
        <end position="25"/>
    </location>
</feature>
<evidence type="ECO:0000313" key="17">
    <source>
        <dbReference type="EMBL" id="OAT74823.1"/>
    </source>
</evidence>
<feature type="compositionally biased region" description="Low complexity" evidence="14">
    <location>
        <begin position="886"/>
        <end position="920"/>
    </location>
</feature>
<keyword evidence="5" id="KW-0328">Glycosyltransferase</keyword>
<dbReference type="Pfam" id="PF00041">
    <property type="entry name" value="fn3"/>
    <property type="match status" value="1"/>
</dbReference>
<keyword evidence="10" id="KW-0511">Multifunctional enzyme</keyword>
<evidence type="ECO:0000256" key="7">
    <source>
        <dbReference type="ARBA" id="ARBA00022801"/>
    </source>
</evidence>
<dbReference type="Pfam" id="PF00912">
    <property type="entry name" value="Transgly"/>
    <property type="match status" value="1"/>
</dbReference>
<evidence type="ECO:0000256" key="8">
    <source>
        <dbReference type="ARBA" id="ARBA00022960"/>
    </source>
</evidence>
<dbReference type="SMART" id="SM00060">
    <property type="entry name" value="FN3"/>
    <property type="match status" value="1"/>
</dbReference>
<dbReference type="OrthoDB" id="9766909at2"/>
<reference evidence="18" key="1">
    <citation type="submission" date="2016-05" db="EMBL/GenBank/DDBJ databases">
        <authorList>
            <person name="Wang W."/>
            <person name="Zhu L."/>
        </authorList>
    </citation>
    <scope>NUCLEOTIDE SEQUENCE [LARGE SCALE GENOMIC DNA]</scope>
    <source>
        <strain evidence="18">W-2</strain>
    </source>
</reference>
<comment type="similarity">
    <text evidence="2">In the N-terminal section; belongs to the glycosyltransferase 51 family.</text>
</comment>
<keyword evidence="6" id="KW-0808">Transferase</keyword>
<dbReference type="CDD" id="cd00063">
    <property type="entry name" value="FN3"/>
    <property type="match status" value="1"/>
</dbReference>
<evidence type="ECO:0000256" key="12">
    <source>
        <dbReference type="ARBA" id="ARBA00034000"/>
    </source>
</evidence>
<comment type="similarity">
    <text evidence="1">In the C-terminal section; belongs to the transpeptidase family.</text>
</comment>
<dbReference type="Pfam" id="PF00905">
    <property type="entry name" value="Transpeptidase"/>
    <property type="match status" value="1"/>
</dbReference>